<name>M4C4T7_HYAAE</name>
<feature type="region of interest" description="Disordered" evidence="2">
    <location>
        <begin position="1"/>
        <end position="33"/>
    </location>
</feature>
<reference evidence="4" key="1">
    <citation type="journal article" date="2010" name="Science">
        <title>Signatures of adaptation to obligate biotrophy in the Hyaloperonospora arabidopsidis genome.</title>
        <authorList>
            <person name="Baxter L."/>
            <person name="Tripathy S."/>
            <person name="Ishaque N."/>
            <person name="Boot N."/>
            <person name="Cabral A."/>
            <person name="Kemen E."/>
            <person name="Thines M."/>
            <person name="Ah-Fong A."/>
            <person name="Anderson R."/>
            <person name="Badejoko W."/>
            <person name="Bittner-Eddy P."/>
            <person name="Boore J.L."/>
            <person name="Chibucos M.C."/>
            <person name="Coates M."/>
            <person name="Dehal P."/>
            <person name="Delehaunty K."/>
            <person name="Dong S."/>
            <person name="Downton P."/>
            <person name="Dumas B."/>
            <person name="Fabro G."/>
            <person name="Fronick C."/>
            <person name="Fuerstenberg S.I."/>
            <person name="Fulton L."/>
            <person name="Gaulin E."/>
            <person name="Govers F."/>
            <person name="Hughes L."/>
            <person name="Humphray S."/>
            <person name="Jiang R.H."/>
            <person name="Judelson H."/>
            <person name="Kamoun S."/>
            <person name="Kyung K."/>
            <person name="Meijer H."/>
            <person name="Minx P."/>
            <person name="Morris P."/>
            <person name="Nelson J."/>
            <person name="Phuntumart V."/>
            <person name="Qutob D."/>
            <person name="Rehmany A."/>
            <person name="Rougon-Cardoso A."/>
            <person name="Ryden P."/>
            <person name="Torto-Alalibo T."/>
            <person name="Studholme D."/>
            <person name="Wang Y."/>
            <person name="Win J."/>
            <person name="Wood J."/>
            <person name="Clifton S.W."/>
            <person name="Rogers J."/>
            <person name="Van den Ackerveken G."/>
            <person name="Jones J.D."/>
            <person name="McDowell J.M."/>
            <person name="Beynon J."/>
            <person name="Tyler B.M."/>
        </authorList>
    </citation>
    <scope>NUCLEOTIDE SEQUENCE [LARGE SCALE GENOMIC DNA]</scope>
    <source>
        <strain evidence="4">Emoy2</strain>
    </source>
</reference>
<reference evidence="3" key="2">
    <citation type="submission" date="2015-06" db="UniProtKB">
        <authorList>
            <consortium name="EnsemblProtists"/>
        </authorList>
    </citation>
    <scope>IDENTIFICATION</scope>
    <source>
        <strain evidence="3">Emoy2</strain>
    </source>
</reference>
<dbReference type="EMBL" id="JH598248">
    <property type="status" value="NOT_ANNOTATED_CDS"/>
    <property type="molecule type" value="Genomic_DNA"/>
</dbReference>
<dbReference type="VEuPathDB" id="FungiDB:HpaG814107"/>
<dbReference type="AlphaFoldDB" id="M4C4T7"/>
<keyword evidence="1" id="KW-0175">Coiled coil</keyword>
<evidence type="ECO:0000313" key="3">
    <source>
        <dbReference type="EnsemblProtists" id="HpaP814107"/>
    </source>
</evidence>
<protein>
    <submittedName>
        <fullName evidence="3">Uncharacterized protein</fullName>
    </submittedName>
</protein>
<dbReference type="InParanoid" id="M4C4T7"/>
<proteinExistence type="predicted"/>
<accession>M4C4T7</accession>
<dbReference type="Proteomes" id="UP000011713">
    <property type="component" value="Unassembled WGS sequence"/>
</dbReference>
<evidence type="ECO:0000313" key="4">
    <source>
        <dbReference type="Proteomes" id="UP000011713"/>
    </source>
</evidence>
<feature type="coiled-coil region" evidence="1">
    <location>
        <begin position="78"/>
        <end position="137"/>
    </location>
</feature>
<organism evidence="3 4">
    <name type="scientific">Hyaloperonospora arabidopsidis (strain Emoy2)</name>
    <name type="common">Downy mildew agent</name>
    <name type="synonym">Peronospora arabidopsidis</name>
    <dbReference type="NCBI Taxonomy" id="559515"/>
    <lineage>
        <taxon>Eukaryota</taxon>
        <taxon>Sar</taxon>
        <taxon>Stramenopiles</taxon>
        <taxon>Oomycota</taxon>
        <taxon>Peronosporomycetes</taxon>
        <taxon>Peronosporales</taxon>
        <taxon>Peronosporaceae</taxon>
        <taxon>Hyaloperonospora</taxon>
    </lineage>
</organism>
<evidence type="ECO:0000256" key="1">
    <source>
        <dbReference type="SAM" id="Coils"/>
    </source>
</evidence>
<dbReference type="HOGENOM" id="CLU_1323121_0_0_1"/>
<feature type="region of interest" description="Disordered" evidence="2">
    <location>
        <begin position="182"/>
        <end position="208"/>
    </location>
</feature>
<sequence length="208" mass="23678">MEDSVDESITCPGLSKASISPPSAAVPLPSPSSFPSGRVSFFPAIDRRTLRSYIDDLYDCAEARQDQLTDSSAIHDQLRAQEIRVDRLERQLRDVQEFAGPIRQFVNKQYNNLRDSLAGAEQKIAEFQEELADQEERLQEIPILTSSLLKLKAARHAEQEKHRCQLAILQTSWNQRLRLPRMPMIRRNSRSKTRKPDLPHASPRSCGS</sequence>
<evidence type="ECO:0000256" key="2">
    <source>
        <dbReference type="SAM" id="MobiDB-lite"/>
    </source>
</evidence>
<keyword evidence="4" id="KW-1185">Reference proteome</keyword>
<feature type="compositionally biased region" description="Low complexity" evidence="2">
    <location>
        <begin position="15"/>
        <end position="33"/>
    </location>
</feature>
<dbReference type="EnsemblProtists" id="HpaT814107">
    <property type="protein sequence ID" value="HpaP814107"/>
    <property type="gene ID" value="HpaG814107"/>
</dbReference>